<dbReference type="AlphaFoldDB" id="A0AAN9K8X1"/>
<feature type="domain" description="RRM" evidence="5">
    <location>
        <begin position="161"/>
        <end position="238"/>
    </location>
</feature>
<comment type="caution">
    <text evidence="6">The sequence shown here is derived from an EMBL/GenBank/DDBJ whole genome shotgun (WGS) entry which is preliminary data.</text>
</comment>
<dbReference type="GO" id="GO:0006417">
    <property type="term" value="P:regulation of translation"/>
    <property type="evidence" value="ECO:0007669"/>
    <property type="project" value="TreeGrafter"/>
</dbReference>
<evidence type="ECO:0000256" key="3">
    <source>
        <dbReference type="PROSITE-ProRule" id="PRU00176"/>
    </source>
</evidence>
<dbReference type="PANTHER" id="PTHR48032">
    <property type="entry name" value="RNA-BINDING PROTEIN MUSASHI HOMOLOG RBP6"/>
    <property type="match status" value="1"/>
</dbReference>
<dbReference type="InterPro" id="IPR000504">
    <property type="entry name" value="RRM_dom"/>
</dbReference>
<feature type="domain" description="RRM" evidence="5">
    <location>
        <begin position="53"/>
        <end position="129"/>
    </location>
</feature>
<evidence type="ECO:0000259" key="5">
    <source>
        <dbReference type="PROSITE" id="PS50102"/>
    </source>
</evidence>
<dbReference type="SUPFAM" id="SSF54928">
    <property type="entry name" value="RNA-binding domain, RBD"/>
    <property type="match status" value="2"/>
</dbReference>
<sequence>MKWARLGPKEKSINEEKEARGKETEERGVFVIEIRDLGIVNSRMNLKMDSDRAKLFVGGISRDTTEDTLKLHFANYGVVLDSTISIDRTTRTPRGFGFVTFSDLTAADKALQDTHVILGRTVEVKKAIPRSEQHQHQNQLHSRYGGSYSSNDYSTENVRTKKIFVGGLPAGISEDEFKSYFERFGRITDVVVMQDSVTHRPRGFGFITFDSEESVQNVMVKNFHDLNGRQVEVKRAVPKEGNHGYDGFNKLRYKSERGAPKGFPVYSPRNVLPGVAHFPWYSGDGVDAYGSNTYGCWYPMSGYGGNGYAVPSDAPRNFWYGPMIVGPLACQVPYANAMPNVAYVGGRVGVVGSGGTGTWGYNGILGSATNLKFDQPFIANGFFPGNVTPPHGITQDVDSSTLKGSNGEISS</sequence>
<dbReference type="FunFam" id="3.30.70.330:FF:000866">
    <property type="entry name" value="RNA-binding protein 1"/>
    <property type="match status" value="1"/>
</dbReference>
<dbReference type="Gene3D" id="3.30.70.330">
    <property type="match status" value="2"/>
</dbReference>
<dbReference type="CDD" id="cd12330">
    <property type="entry name" value="RRM2_Hrp1p"/>
    <property type="match status" value="1"/>
</dbReference>
<keyword evidence="1" id="KW-0677">Repeat</keyword>
<dbReference type="Proteomes" id="UP001359559">
    <property type="component" value="Unassembled WGS sequence"/>
</dbReference>
<dbReference type="GO" id="GO:0003729">
    <property type="term" value="F:mRNA binding"/>
    <property type="evidence" value="ECO:0007669"/>
    <property type="project" value="TreeGrafter"/>
</dbReference>
<dbReference type="SMART" id="SM00360">
    <property type="entry name" value="RRM"/>
    <property type="match status" value="2"/>
</dbReference>
<keyword evidence="2 3" id="KW-0694">RNA-binding</keyword>
<feature type="compositionally biased region" description="Basic and acidic residues" evidence="4">
    <location>
        <begin position="7"/>
        <end position="20"/>
    </location>
</feature>
<dbReference type="Pfam" id="PF00076">
    <property type="entry name" value="RRM_1"/>
    <property type="match status" value="2"/>
</dbReference>
<name>A0AAN9K8X1_CLITE</name>
<feature type="region of interest" description="Disordered" evidence="4">
    <location>
        <begin position="1"/>
        <end position="20"/>
    </location>
</feature>
<evidence type="ECO:0000256" key="2">
    <source>
        <dbReference type="ARBA" id="ARBA00022884"/>
    </source>
</evidence>
<evidence type="ECO:0000256" key="1">
    <source>
        <dbReference type="ARBA" id="ARBA00022737"/>
    </source>
</evidence>
<dbReference type="PROSITE" id="PS50102">
    <property type="entry name" value="RRM"/>
    <property type="match status" value="2"/>
</dbReference>
<dbReference type="InterPro" id="IPR035979">
    <property type="entry name" value="RBD_domain_sf"/>
</dbReference>
<keyword evidence="7" id="KW-1185">Reference proteome</keyword>
<evidence type="ECO:0000313" key="7">
    <source>
        <dbReference type="Proteomes" id="UP001359559"/>
    </source>
</evidence>
<accession>A0AAN9K8X1</accession>
<evidence type="ECO:0000256" key="4">
    <source>
        <dbReference type="SAM" id="MobiDB-lite"/>
    </source>
</evidence>
<evidence type="ECO:0000313" key="6">
    <source>
        <dbReference type="EMBL" id="KAK7311394.1"/>
    </source>
</evidence>
<proteinExistence type="predicted"/>
<dbReference type="PANTHER" id="PTHR48032:SF12">
    <property type="entry name" value="RRM DOMAIN-CONTAINING PROTEIN"/>
    <property type="match status" value="1"/>
</dbReference>
<reference evidence="6 7" key="1">
    <citation type="submission" date="2024-01" db="EMBL/GenBank/DDBJ databases">
        <title>The genomes of 5 underutilized Papilionoideae crops provide insights into root nodulation and disease resistance.</title>
        <authorList>
            <person name="Yuan L."/>
        </authorList>
    </citation>
    <scope>NUCLEOTIDE SEQUENCE [LARGE SCALE GENOMIC DNA]</scope>
    <source>
        <strain evidence="6">LY-2023</strain>
        <tissue evidence="6">Leaf</tissue>
    </source>
</reference>
<dbReference type="InterPro" id="IPR012677">
    <property type="entry name" value="Nucleotide-bd_a/b_plait_sf"/>
</dbReference>
<organism evidence="6 7">
    <name type="scientific">Clitoria ternatea</name>
    <name type="common">Butterfly pea</name>
    <dbReference type="NCBI Taxonomy" id="43366"/>
    <lineage>
        <taxon>Eukaryota</taxon>
        <taxon>Viridiplantae</taxon>
        <taxon>Streptophyta</taxon>
        <taxon>Embryophyta</taxon>
        <taxon>Tracheophyta</taxon>
        <taxon>Spermatophyta</taxon>
        <taxon>Magnoliopsida</taxon>
        <taxon>eudicotyledons</taxon>
        <taxon>Gunneridae</taxon>
        <taxon>Pentapetalae</taxon>
        <taxon>rosids</taxon>
        <taxon>fabids</taxon>
        <taxon>Fabales</taxon>
        <taxon>Fabaceae</taxon>
        <taxon>Papilionoideae</taxon>
        <taxon>50 kb inversion clade</taxon>
        <taxon>NPAAA clade</taxon>
        <taxon>indigoferoid/millettioid clade</taxon>
        <taxon>Phaseoleae</taxon>
        <taxon>Clitoria</taxon>
    </lineage>
</organism>
<protein>
    <recommendedName>
        <fullName evidence="5">RRM domain-containing protein</fullName>
    </recommendedName>
</protein>
<dbReference type="EMBL" id="JAYKXN010000002">
    <property type="protein sequence ID" value="KAK7311394.1"/>
    <property type="molecule type" value="Genomic_DNA"/>
</dbReference>
<gene>
    <name evidence="6" type="ORF">RJT34_09513</name>
</gene>